<evidence type="ECO:0000313" key="3">
    <source>
        <dbReference type="Proteomes" id="UP000654075"/>
    </source>
</evidence>
<dbReference type="Proteomes" id="UP000654075">
    <property type="component" value="Unassembled WGS sequence"/>
</dbReference>
<proteinExistence type="predicted"/>
<evidence type="ECO:0000313" key="2">
    <source>
        <dbReference type="EMBL" id="CAE8595209.1"/>
    </source>
</evidence>
<evidence type="ECO:0000256" key="1">
    <source>
        <dbReference type="SAM" id="MobiDB-lite"/>
    </source>
</evidence>
<dbReference type="AlphaFoldDB" id="A0A813E556"/>
<name>A0A813E556_POLGL</name>
<feature type="compositionally biased region" description="Basic and acidic residues" evidence="1">
    <location>
        <begin position="158"/>
        <end position="195"/>
    </location>
</feature>
<sequence length="286" mass="31496">MAPDRCADGHSSSRLRRLRAAVTKRRLWNAAHALPADAMQTPPAAMNAFAQVFYPSTFIDYHVMNLVGLELLGCIRVACAMATSGQGMPEASDGADLTKEDRPSSSSGDAKTTEQSDIVKKINLDQGDEKMDDESQNTEITGERSEVQEEESVDADEIDSRSNDDEGGQHCNEEIDAKKHNMKADEQKGDAKDIDQQYADAQEIGKEAWDDEATDKQKVGRQGAVDGQDGGQADEESRIDRLLRTFVAEDSEDERLIRDMFASASDEEDEEYHNDHGEEAESEGFG</sequence>
<feature type="compositionally biased region" description="Basic and acidic residues" evidence="1">
    <location>
        <begin position="203"/>
        <end position="218"/>
    </location>
</feature>
<feature type="compositionally biased region" description="Acidic residues" evidence="1">
    <location>
        <begin position="148"/>
        <end position="157"/>
    </location>
</feature>
<feature type="region of interest" description="Disordered" evidence="1">
    <location>
        <begin position="260"/>
        <end position="286"/>
    </location>
</feature>
<organism evidence="2 3">
    <name type="scientific">Polarella glacialis</name>
    <name type="common">Dinoflagellate</name>
    <dbReference type="NCBI Taxonomy" id="89957"/>
    <lineage>
        <taxon>Eukaryota</taxon>
        <taxon>Sar</taxon>
        <taxon>Alveolata</taxon>
        <taxon>Dinophyceae</taxon>
        <taxon>Suessiales</taxon>
        <taxon>Suessiaceae</taxon>
        <taxon>Polarella</taxon>
    </lineage>
</organism>
<keyword evidence="3" id="KW-1185">Reference proteome</keyword>
<comment type="caution">
    <text evidence="2">The sequence shown here is derived from an EMBL/GenBank/DDBJ whole genome shotgun (WGS) entry which is preliminary data.</text>
</comment>
<protein>
    <submittedName>
        <fullName evidence="2">Uncharacterized protein</fullName>
    </submittedName>
</protein>
<accession>A0A813E556</accession>
<feature type="compositionally biased region" description="Basic and acidic residues" evidence="1">
    <location>
        <begin position="111"/>
        <end position="129"/>
    </location>
</feature>
<reference evidence="2" key="1">
    <citation type="submission" date="2021-02" db="EMBL/GenBank/DDBJ databases">
        <authorList>
            <person name="Dougan E. K."/>
            <person name="Rhodes N."/>
            <person name="Thang M."/>
            <person name="Chan C."/>
        </authorList>
    </citation>
    <scope>NUCLEOTIDE SEQUENCE</scope>
</reference>
<gene>
    <name evidence="2" type="ORF">PGLA1383_LOCUS13724</name>
</gene>
<feature type="region of interest" description="Disordered" evidence="1">
    <location>
        <begin position="85"/>
        <end position="237"/>
    </location>
</feature>
<dbReference type="EMBL" id="CAJNNV010007667">
    <property type="protein sequence ID" value="CAE8595209.1"/>
    <property type="molecule type" value="Genomic_DNA"/>
</dbReference>